<dbReference type="InterPro" id="IPR016161">
    <property type="entry name" value="Ald_DH/histidinol_DH"/>
</dbReference>
<gene>
    <name evidence="3" type="ORF">SFRA_032850</name>
</gene>
<dbReference type="AlphaFoldDB" id="A0A3R7EIA1"/>
<proteinExistence type="predicted"/>
<dbReference type="InterPro" id="IPR016162">
    <property type="entry name" value="Ald_DH_N"/>
</dbReference>
<dbReference type="Pfam" id="PF00171">
    <property type="entry name" value="Aldedh"/>
    <property type="match status" value="1"/>
</dbReference>
<evidence type="ECO:0000313" key="4">
    <source>
        <dbReference type="Proteomes" id="UP000028058"/>
    </source>
</evidence>
<dbReference type="EMBL" id="JNAD02000055">
    <property type="protein sequence ID" value="RKM89751.1"/>
    <property type="molecule type" value="Genomic_DNA"/>
</dbReference>
<protein>
    <submittedName>
        <fullName evidence="3">Aldehyde dehydrogenase family protein</fullName>
    </submittedName>
</protein>
<reference evidence="3 4" key="1">
    <citation type="journal article" date="2014" name="Genome Announc.">
        <title>Draft Genome Sequence of Streptomyces fradiae ATCC 19609, a Strain Highly Sensitive to Antibiotics.</title>
        <authorList>
            <person name="Bekker O.B."/>
            <person name="Klimina K.M."/>
            <person name="Vatlin A.A."/>
            <person name="Zakharevich N.V."/>
            <person name="Kasianov A.S."/>
            <person name="Danilenko V.N."/>
        </authorList>
    </citation>
    <scope>NUCLEOTIDE SEQUENCE [LARGE SCALE GENOMIC DNA]</scope>
    <source>
        <strain evidence="3 4">ATCC 19609</strain>
    </source>
</reference>
<dbReference type="InterPro" id="IPR015590">
    <property type="entry name" value="Aldehyde_DH_dom"/>
</dbReference>
<dbReference type="Proteomes" id="UP000028058">
    <property type="component" value="Unassembled WGS sequence"/>
</dbReference>
<feature type="domain" description="Aldehyde dehydrogenase" evidence="2">
    <location>
        <begin position="3"/>
        <end position="98"/>
    </location>
</feature>
<keyword evidence="1" id="KW-0560">Oxidoreductase</keyword>
<feature type="non-terminal residue" evidence="3">
    <location>
        <position position="105"/>
    </location>
</feature>
<dbReference type="OrthoDB" id="9812625at2"/>
<organism evidence="3 4">
    <name type="scientific">Streptomyces xinghaiensis</name>
    <dbReference type="NCBI Taxonomy" id="1038928"/>
    <lineage>
        <taxon>Bacteria</taxon>
        <taxon>Bacillati</taxon>
        <taxon>Actinomycetota</taxon>
        <taxon>Actinomycetes</taxon>
        <taxon>Kitasatosporales</taxon>
        <taxon>Streptomycetaceae</taxon>
        <taxon>Streptomyces</taxon>
    </lineage>
</organism>
<evidence type="ECO:0000256" key="1">
    <source>
        <dbReference type="ARBA" id="ARBA00023002"/>
    </source>
</evidence>
<evidence type="ECO:0000259" key="2">
    <source>
        <dbReference type="Pfam" id="PF00171"/>
    </source>
</evidence>
<comment type="caution">
    <text evidence="3">The sequence shown here is derived from an EMBL/GenBank/DDBJ whole genome shotgun (WGS) entry which is preliminary data.</text>
</comment>
<dbReference type="GO" id="GO:0016491">
    <property type="term" value="F:oxidoreductase activity"/>
    <property type="evidence" value="ECO:0007669"/>
    <property type="project" value="UniProtKB-KW"/>
</dbReference>
<evidence type="ECO:0000313" key="3">
    <source>
        <dbReference type="EMBL" id="RKM89751.1"/>
    </source>
</evidence>
<dbReference type="RefSeq" id="WP_120714833.1">
    <property type="nucleotide sequence ID" value="NZ_JNAD02000055.1"/>
</dbReference>
<dbReference type="SUPFAM" id="SSF53720">
    <property type="entry name" value="ALDH-like"/>
    <property type="match status" value="1"/>
</dbReference>
<name>A0A3R7EIA1_9ACTN</name>
<sequence length="105" mass="11923">MTDTVKIISPIDGSVYAERPLATEVEIEASVIRAKAARHAWAETTIIERQKILTHFIDYLLLMNDEIVPELAWQMGRPIRFGGEKRGVEERARYMIELATEALAP</sequence>
<accession>A0A3R7EIA1</accession>
<keyword evidence="4" id="KW-1185">Reference proteome</keyword>
<dbReference type="Gene3D" id="3.40.605.10">
    <property type="entry name" value="Aldehyde Dehydrogenase, Chain A, domain 1"/>
    <property type="match status" value="1"/>
</dbReference>